<accession>A0A1M4EC27</accession>
<reference evidence="1" key="1">
    <citation type="submission" date="2016-04" db="EMBL/GenBank/DDBJ databases">
        <authorList>
            <person name="Evans L.H."/>
            <person name="Alamgir A."/>
            <person name="Owens N."/>
            <person name="Weber N.D."/>
            <person name="Virtaneva K."/>
            <person name="Barbian K."/>
            <person name="Babar A."/>
            <person name="Rosenke K."/>
        </authorList>
    </citation>
    <scope>NUCLEOTIDE SEQUENCE</scope>
    <source>
        <strain evidence="1">Nono1</strain>
    </source>
</reference>
<evidence type="ECO:0000313" key="1">
    <source>
        <dbReference type="EMBL" id="SBO96445.1"/>
    </source>
</evidence>
<name>A0A1M4EC27_9ACTN</name>
<organism evidence="1">
    <name type="scientific">Nonomuraea gerenzanensis</name>
    <dbReference type="NCBI Taxonomy" id="93944"/>
    <lineage>
        <taxon>Bacteria</taxon>
        <taxon>Bacillati</taxon>
        <taxon>Actinomycetota</taxon>
        <taxon>Actinomycetes</taxon>
        <taxon>Streptosporangiales</taxon>
        <taxon>Streptosporangiaceae</taxon>
        <taxon>Nonomuraea</taxon>
    </lineage>
</organism>
<sequence length="91" mass="9492">MPRLADVNTVSEAVAAAPRPILRLVIADGRLEPRAERLAGDVAGGQAPLVLDEPVRQPDEGETAPAARSEIALGDLALTRPQLVKCASFGI</sequence>
<dbReference type="AlphaFoldDB" id="A0A1M4EC27"/>
<gene>
    <name evidence="1" type="ORF">BN4615_P5961</name>
</gene>
<dbReference type="EMBL" id="LT559118">
    <property type="protein sequence ID" value="SBO96445.1"/>
    <property type="molecule type" value="Genomic_DNA"/>
</dbReference>
<protein>
    <submittedName>
        <fullName evidence="1">Uncharacterized protein</fullName>
    </submittedName>
</protein>
<proteinExistence type="predicted"/>